<evidence type="ECO:0000256" key="2">
    <source>
        <dbReference type="ARBA" id="ARBA00008610"/>
    </source>
</evidence>
<evidence type="ECO:0000256" key="1">
    <source>
        <dbReference type="ARBA" id="ARBA00004193"/>
    </source>
</evidence>
<name>A0A9W6KL37_9ACTN</name>
<dbReference type="PROSITE" id="PS51257">
    <property type="entry name" value="PROKAR_LIPOPROTEIN"/>
    <property type="match status" value="1"/>
</dbReference>
<keyword evidence="6" id="KW-0449">Lipoprotein</keyword>
<sequence length="359" mass="36533">MRRVRGMKVLATAAVAFVALGSMTACGDDSKSGTSDNGSAPAGKKNVRVGLAFDIGGRGDKSFNDSAAAGLDKVKSDLNIEVKDLAAVAGESENDKYSRLKLLCDSGYNPVIAVGFVYDGADAANGPLAKAAKDCPNTKFAIVDGATKADNVADLTFAEEQGSYLVGVAAALKSTKGTVGFIGGCQVDLIKKFEAGFTAGAKSVKADIKVLSNYLSTPAEACKGFNDPAGGKTAASGMYDQGADIVYAAAGGSGTGVFEAAKAKNALAIGVDSDQYNTVTDASLKPVIMTSMLKRVDNAVFNFVKDYAAGNFKGGATVFDLKADGVGYATSGGKVDDIKDKLDAAKADIVSGKVTVPTK</sequence>
<dbReference type="EMBL" id="BSFP01000040">
    <property type="protein sequence ID" value="GLL04006.1"/>
    <property type="molecule type" value="Genomic_DNA"/>
</dbReference>
<keyword evidence="3" id="KW-1003">Cell membrane</keyword>
<keyword evidence="4 7" id="KW-0732">Signal</keyword>
<dbReference type="Gene3D" id="3.40.50.2300">
    <property type="match status" value="2"/>
</dbReference>
<dbReference type="CDD" id="cd06354">
    <property type="entry name" value="PBP1_PrnA-like"/>
    <property type="match status" value="1"/>
</dbReference>
<dbReference type="PANTHER" id="PTHR34296">
    <property type="entry name" value="TRANSCRIPTIONAL ACTIVATOR PROTEIN MED"/>
    <property type="match status" value="1"/>
</dbReference>
<evidence type="ECO:0000313" key="9">
    <source>
        <dbReference type="EMBL" id="GLL04006.1"/>
    </source>
</evidence>
<evidence type="ECO:0000259" key="8">
    <source>
        <dbReference type="Pfam" id="PF02608"/>
    </source>
</evidence>
<dbReference type="AlphaFoldDB" id="A0A9W6KL37"/>
<dbReference type="Proteomes" id="UP001143480">
    <property type="component" value="Unassembled WGS sequence"/>
</dbReference>
<keyword evidence="5" id="KW-0472">Membrane</keyword>
<proteinExistence type="inferred from homology"/>
<gene>
    <name evidence="9" type="primary">bmpA</name>
    <name evidence="9" type="ORF">GCM10017581_057530</name>
</gene>
<evidence type="ECO:0000256" key="3">
    <source>
        <dbReference type="ARBA" id="ARBA00022475"/>
    </source>
</evidence>
<dbReference type="InterPro" id="IPR050957">
    <property type="entry name" value="BMP_lipoprotein"/>
</dbReference>
<comment type="caution">
    <text evidence="9">The sequence shown here is derived from an EMBL/GenBank/DDBJ whole genome shotgun (WGS) entry which is preliminary data.</text>
</comment>
<reference evidence="9" key="2">
    <citation type="submission" date="2023-01" db="EMBL/GenBank/DDBJ databases">
        <authorList>
            <person name="Sun Q."/>
            <person name="Evtushenko L."/>
        </authorList>
    </citation>
    <scope>NUCLEOTIDE SEQUENCE</scope>
    <source>
        <strain evidence="9">VKM Ac-1321</strain>
    </source>
</reference>
<accession>A0A9W6KL37</accession>
<evidence type="ECO:0000256" key="4">
    <source>
        <dbReference type="ARBA" id="ARBA00022729"/>
    </source>
</evidence>
<comment type="subcellular location">
    <subcellularLocation>
        <location evidence="1">Cell membrane</location>
        <topology evidence="1">Lipid-anchor</topology>
    </subcellularLocation>
</comment>
<dbReference type="GO" id="GO:0005886">
    <property type="term" value="C:plasma membrane"/>
    <property type="evidence" value="ECO:0007669"/>
    <property type="project" value="UniProtKB-SubCell"/>
</dbReference>
<evidence type="ECO:0000313" key="10">
    <source>
        <dbReference type="Proteomes" id="UP001143480"/>
    </source>
</evidence>
<protein>
    <submittedName>
        <fullName evidence="9">BMP family ABC transporter substrate-binding protein</fullName>
    </submittedName>
</protein>
<reference evidence="9" key="1">
    <citation type="journal article" date="2014" name="Int. J. Syst. Evol. Microbiol.">
        <title>Complete genome sequence of Corynebacterium casei LMG S-19264T (=DSM 44701T), isolated from a smear-ripened cheese.</title>
        <authorList>
            <consortium name="US DOE Joint Genome Institute (JGI-PGF)"/>
            <person name="Walter F."/>
            <person name="Albersmeier A."/>
            <person name="Kalinowski J."/>
            <person name="Ruckert C."/>
        </authorList>
    </citation>
    <scope>NUCLEOTIDE SEQUENCE</scope>
    <source>
        <strain evidence="9">VKM Ac-1321</strain>
    </source>
</reference>
<dbReference type="SUPFAM" id="SSF53822">
    <property type="entry name" value="Periplasmic binding protein-like I"/>
    <property type="match status" value="1"/>
</dbReference>
<dbReference type="PANTHER" id="PTHR34296:SF2">
    <property type="entry name" value="ABC TRANSPORTER GUANOSINE-BINDING PROTEIN NUPN"/>
    <property type="match status" value="1"/>
</dbReference>
<dbReference type="InterPro" id="IPR003760">
    <property type="entry name" value="PnrA-like"/>
</dbReference>
<feature type="signal peptide" evidence="7">
    <location>
        <begin position="1"/>
        <end position="27"/>
    </location>
</feature>
<evidence type="ECO:0000256" key="7">
    <source>
        <dbReference type="SAM" id="SignalP"/>
    </source>
</evidence>
<feature type="chain" id="PRO_5040940380" evidence="7">
    <location>
        <begin position="28"/>
        <end position="359"/>
    </location>
</feature>
<evidence type="ECO:0000256" key="6">
    <source>
        <dbReference type="ARBA" id="ARBA00023288"/>
    </source>
</evidence>
<feature type="domain" description="ABC transporter substrate-binding protein PnrA-like" evidence="8">
    <location>
        <begin position="53"/>
        <end position="357"/>
    </location>
</feature>
<dbReference type="InterPro" id="IPR028082">
    <property type="entry name" value="Peripla_BP_I"/>
</dbReference>
<dbReference type="Pfam" id="PF02608">
    <property type="entry name" value="Bmp"/>
    <property type="match status" value="1"/>
</dbReference>
<comment type="similarity">
    <text evidence="2">Belongs to the BMP lipoprotein family.</text>
</comment>
<evidence type="ECO:0000256" key="5">
    <source>
        <dbReference type="ARBA" id="ARBA00023136"/>
    </source>
</evidence>
<keyword evidence="10" id="KW-1185">Reference proteome</keyword>
<organism evidence="9 10">
    <name type="scientific">Dactylosporangium matsuzakiense</name>
    <dbReference type="NCBI Taxonomy" id="53360"/>
    <lineage>
        <taxon>Bacteria</taxon>
        <taxon>Bacillati</taxon>
        <taxon>Actinomycetota</taxon>
        <taxon>Actinomycetes</taxon>
        <taxon>Micromonosporales</taxon>
        <taxon>Micromonosporaceae</taxon>
        <taxon>Dactylosporangium</taxon>
    </lineage>
</organism>